<dbReference type="EMBL" id="BLQM01000088">
    <property type="protein sequence ID" value="GMH61854.1"/>
    <property type="molecule type" value="Genomic_DNA"/>
</dbReference>
<dbReference type="AlphaFoldDB" id="A0A9W7A4M1"/>
<sequence length="358" mass="39862">MFLAPLIMALAATASSLILHFDVNETIILEDIAGGDTREMCLNKIIAKSAAVIPDSDSDGDSVGDSFTWLDGSPLNDPTPQTISSLSTSFLPPHPSALPYYRVKSLKKNALNFTTHAHGSRFRPIYDQLVSKMNHGTGLPPTLSKDGSTHFILPSFFKTLSTLSKSSQPFNIVIRTFGLDLPEIASSLTAFAKGLHPKFPDFLDEEFEVREDQIFKGRYVKNEGGKLEWRISNKSGEFSEEEALHHFQTNRITLVQDDYSHWKSSNYSPQSGKPCWVTKTGDSPKHIFFDDNIWPDPTDSIVAVRVRETEGDEFVPMSGEEIMGEEGKSIVKVFGVEACLNDDYFLDKIKLCTGEKEK</sequence>
<feature type="chain" id="PRO_5040892544" evidence="1">
    <location>
        <begin position="17"/>
        <end position="358"/>
    </location>
</feature>
<protein>
    <submittedName>
        <fullName evidence="2">Uncharacterized protein</fullName>
    </submittedName>
</protein>
<comment type="caution">
    <text evidence="2">The sequence shown here is derived from an EMBL/GenBank/DDBJ whole genome shotgun (WGS) entry which is preliminary data.</text>
</comment>
<feature type="signal peptide" evidence="1">
    <location>
        <begin position="1"/>
        <end position="16"/>
    </location>
</feature>
<dbReference type="Proteomes" id="UP001162640">
    <property type="component" value="Unassembled WGS sequence"/>
</dbReference>
<dbReference type="PANTHER" id="PTHR36960">
    <property type="entry name" value="SI:DKEY-32E6.3"/>
    <property type="match status" value="1"/>
</dbReference>
<reference evidence="3" key="1">
    <citation type="journal article" date="2023" name="Commun. Biol.">
        <title>Genome analysis of Parmales, the sister group of diatoms, reveals the evolutionary specialization of diatoms from phago-mixotrophs to photoautotrophs.</title>
        <authorList>
            <person name="Ban H."/>
            <person name="Sato S."/>
            <person name="Yoshikawa S."/>
            <person name="Yamada K."/>
            <person name="Nakamura Y."/>
            <person name="Ichinomiya M."/>
            <person name="Sato N."/>
            <person name="Blanc-Mathieu R."/>
            <person name="Endo H."/>
            <person name="Kuwata A."/>
            <person name="Ogata H."/>
        </authorList>
    </citation>
    <scope>NUCLEOTIDE SEQUENCE [LARGE SCALE GENOMIC DNA]</scope>
</reference>
<dbReference type="PANTHER" id="PTHR36960:SF1">
    <property type="entry name" value="SI:DKEY-32E6.3"/>
    <property type="match status" value="1"/>
</dbReference>
<name>A0A9W7A4M1_9STRA</name>
<evidence type="ECO:0000256" key="1">
    <source>
        <dbReference type="SAM" id="SignalP"/>
    </source>
</evidence>
<evidence type="ECO:0000313" key="3">
    <source>
        <dbReference type="Proteomes" id="UP001162640"/>
    </source>
</evidence>
<evidence type="ECO:0000313" key="2">
    <source>
        <dbReference type="EMBL" id="GMH61854.1"/>
    </source>
</evidence>
<gene>
    <name evidence="2" type="ORF">TL16_g03346</name>
</gene>
<organism evidence="2 3">
    <name type="scientific">Triparma laevis f. inornata</name>
    <dbReference type="NCBI Taxonomy" id="1714386"/>
    <lineage>
        <taxon>Eukaryota</taxon>
        <taxon>Sar</taxon>
        <taxon>Stramenopiles</taxon>
        <taxon>Ochrophyta</taxon>
        <taxon>Bolidophyceae</taxon>
        <taxon>Parmales</taxon>
        <taxon>Triparmaceae</taxon>
        <taxon>Triparma</taxon>
    </lineage>
</organism>
<proteinExistence type="predicted"/>
<keyword evidence="1" id="KW-0732">Signal</keyword>
<accession>A0A9W7A4M1</accession>